<dbReference type="Proteomes" id="UP000824118">
    <property type="component" value="Unassembled WGS sequence"/>
</dbReference>
<comment type="caution">
    <text evidence="2">The sequence shown here is derived from an EMBL/GenBank/DDBJ whole genome shotgun (WGS) entry which is preliminary data.</text>
</comment>
<evidence type="ECO:0000313" key="3">
    <source>
        <dbReference type="Proteomes" id="UP000824118"/>
    </source>
</evidence>
<evidence type="ECO:0000259" key="1">
    <source>
        <dbReference type="Pfam" id="PF01966"/>
    </source>
</evidence>
<dbReference type="InterPro" id="IPR006674">
    <property type="entry name" value="HD_domain"/>
</dbReference>
<dbReference type="Gene3D" id="1.10.3210.10">
    <property type="entry name" value="Hypothetical protein af1432"/>
    <property type="match status" value="1"/>
</dbReference>
<dbReference type="CDD" id="cd00077">
    <property type="entry name" value="HDc"/>
    <property type="match status" value="1"/>
</dbReference>
<proteinExistence type="predicted"/>
<protein>
    <submittedName>
        <fullName evidence="2">HD domain-containing protein</fullName>
    </submittedName>
</protein>
<dbReference type="Pfam" id="PF01966">
    <property type="entry name" value="HD"/>
    <property type="match status" value="1"/>
</dbReference>
<dbReference type="AlphaFoldDB" id="A0A9D1LXR5"/>
<dbReference type="EMBL" id="DVNG01000036">
    <property type="protein sequence ID" value="HIU49922.1"/>
    <property type="molecule type" value="Genomic_DNA"/>
</dbReference>
<evidence type="ECO:0000313" key="2">
    <source>
        <dbReference type="EMBL" id="HIU49922.1"/>
    </source>
</evidence>
<organism evidence="2 3">
    <name type="scientific">Candidatus Limousia pullorum</name>
    <dbReference type="NCBI Taxonomy" id="2840860"/>
    <lineage>
        <taxon>Bacteria</taxon>
        <taxon>Bacillati</taxon>
        <taxon>Bacillota</taxon>
        <taxon>Clostridia</taxon>
        <taxon>Eubacteriales</taxon>
        <taxon>Oscillospiraceae</taxon>
        <taxon>Oscillospiraceae incertae sedis</taxon>
        <taxon>Candidatus Limousia</taxon>
    </lineage>
</organism>
<reference evidence="2" key="2">
    <citation type="journal article" date="2021" name="PeerJ">
        <title>Extensive microbial diversity within the chicken gut microbiome revealed by metagenomics and culture.</title>
        <authorList>
            <person name="Gilroy R."/>
            <person name="Ravi A."/>
            <person name="Getino M."/>
            <person name="Pursley I."/>
            <person name="Horton D.L."/>
            <person name="Alikhan N.F."/>
            <person name="Baker D."/>
            <person name="Gharbi K."/>
            <person name="Hall N."/>
            <person name="Watson M."/>
            <person name="Adriaenssens E.M."/>
            <person name="Foster-Nyarko E."/>
            <person name="Jarju S."/>
            <person name="Secka A."/>
            <person name="Antonio M."/>
            <person name="Oren A."/>
            <person name="Chaudhuri R.R."/>
            <person name="La Ragione R."/>
            <person name="Hildebrand F."/>
            <person name="Pallen M.J."/>
        </authorList>
    </citation>
    <scope>NUCLEOTIDE SEQUENCE</scope>
    <source>
        <strain evidence="2">ChiGjej1B1-1684</strain>
    </source>
</reference>
<feature type="domain" description="HD" evidence="1">
    <location>
        <begin position="24"/>
        <end position="127"/>
    </location>
</feature>
<reference evidence="2" key="1">
    <citation type="submission" date="2020-10" db="EMBL/GenBank/DDBJ databases">
        <authorList>
            <person name="Gilroy R."/>
        </authorList>
    </citation>
    <scope>NUCLEOTIDE SEQUENCE</scope>
    <source>
        <strain evidence="2">ChiGjej1B1-1684</strain>
    </source>
</reference>
<name>A0A9D1LXR5_9FIRM</name>
<accession>A0A9D1LXR5</accession>
<gene>
    <name evidence="2" type="ORF">IAD22_02755</name>
</gene>
<sequence length="166" mass="19315">MINNEANLLYSVLLYEEGHVRRTQHILKVYSLSKLLGERENIPEEEQTILQAAAILHDIAIKYCKEHYNGDAGQDKQKREAPHLVQNFLKQSDYSPSYIPKITELVISHHDYDKPRNKLLQLLIEADLIVNCYESHPTPEKIEYIRRIFQTETGSKLLELCLKSIT</sequence>
<dbReference type="InterPro" id="IPR003607">
    <property type="entry name" value="HD/PDEase_dom"/>
</dbReference>
<dbReference type="SUPFAM" id="SSF109604">
    <property type="entry name" value="HD-domain/PDEase-like"/>
    <property type="match status" value="1"/>
</dbReference>